<evidence type="ECO:0000313" key="3">
    <source>
        <dbReference type="EMBL" id="CAD6339862.1"/>
    </source>
</evidence>
<dbReference type="EMBL" id="CAJGYO010000019">
    <property type="protein sequence ID" value="CAD6339862.1"/>
    <property type="molecule type" value="Genomic_DNA"/>
</dbReference>
<comment type="caution">
    <text evidence="3">The sequence shown here is derived from an EMBL/GenBank/DDBJ whole genome shotgun (WGS) entry which is preliminary data.</text>
</comment>
<protein>
    <recommendedName>
        <fullName evidence="5">UDP-glycosyltransferases domain-containing protein</fullName>
    </recommendedName>
</protein>
<evidence type="ECO:0000256" key="1">
    <source>
        <dbReference type="ARBA" id="ARBA00009995"/>
    </source>
</evidence>
<dbReference type="OrthoDB" id="692996at2759"/>
<name>A0A811SEL5_9POAL</name>
<evidence type="ECO:0000313" key="4">
    <source>
        <dbReference type="Proteomes" id="UP000604825"/>
    </source>
</evidence>
<dbReference type="InterPro" id="IPR002213">
    <property type="entry name" value="UDP_glucos_trans"/>
</dbReference>
<keyword evidence="2" id="KW-0808">Transferase</keyword>
<gene>
    <name evidence="3" type="ORF">NCGR_LOCUS63960</name>
</gene>
<accession>A0A811SEL5</accession>
<dbReference type="FunFam" id="3.40.50.2000:FF:000056">
    <property type="entry name" value="Glycosyltransferase"/>
    <property type="match status" value="1"/>
</dbReference>
<dbReference type="PANTHER" id="PTHR48047:SF224">
    <property type="entry name" value="GLYCOSYLTRANSFERASE"/>
    <property type="match status" value="1"/>
</dbReference>
<dbReference type="Gene3D" id="3.40.50.2000">
    <property type="entry name" value="Glycogen Phosphorylase B"/>
    <property type="match status" value="2"/>
</dbReference>
<dbReference type="Pfam" id="PF00201">
    <property type="entry name" value="UDPGT"/>
    <property type="match status" value="1"/>
</dbReference>
<dbReference type="SUPFAM" id="SSF53756">
    <property type="entry name" value="UDP-Glycosyltransferase/glycogen phosphorylase"/>
    <property type="match status" value="1"/>
</dbReference>
<evidence type="ECO:0008006" key="5">
    <source>
        <dbReference type="Google" id="ProtNLM"/>
    </source>
</evidence>
<comment type="similarity">
    <text evidence="1">Belongs to the UDP-glycosyltransferase family.</text>
</comment>
<sequence length="198" mass="21476">MNTFEEMEPEYVAGYAAARGMKVWTVGPVSLYHHQRSATLAARGNTTDIDADESLRWLDGKEPYSVVYISFGSIAQADAKQAVELGLGLEASGHPFIWVIRNDGEYDGTVRSFLDELEARVAGRGLLIRGWAPQVVILSHAAVGGFVTHCGWNSMMEAITAGLPVVTWPHFTGQFLNQKMAVEVLGIGVSVGITEPLL</sequence>
<evidence type="ECO:0000256" key="2">
    <source>
        <dbReference type="ARBA" id="ARBA00022679"/>
    </source>
</evidence>
<dbReference type="CDD" id="cd03784">
    <property type="entry name" value="GT1_Gtf-like"/>
    <property type="match status" value="1"/>
</dbReference>
<keyword evidence="4" id="KW-1185">Reference proteome</keyword>
<dbReference type="AlphaFoldDB" id="A0A811SEL5"/>
<dbReference type="GO" id="GO:0035251">
    <property type="term" value="F:UDP-glucosyltransferase activity"/>
    <property type="evidence" value="ECO:0007669"/>
    <property type="project" value="TreeGrafter"/>
</dbReference>
<organism evidence="3 4">
    <name type="scientific">Miscanthus lutarioriparius</name>
    <dbReference type="NCBI Taxonomy" id="422564"/>
    <lineage>
        <taxon>Eukaryota</taxon>
        <taxon>Viridiplantae</taxon>
        <taxon>Streptophyta</taxon>
        <taxon>Embryophyta</taxon>
        <taxon>Tracheophyta</taxon>
        <taxon>Spermatophyta</taxon>
        <taxon>Magnoliopsida</taxon>
        <taxon>Liliopsida</taxon>
        <taxon>Poales</taxon>
        <taxon>Poaceae</taxon>
        <taxon>PACMAD clade</taxon>
        <taxon>Panicoideae</taxon>
        <taxon>Andropogonodae</taxon>
        <taxon>Andropogoneae</taxon>
        <taxon>Saccharinae</taxon>
        <taxon>Miscanthus</taxon>
    </lineage>
</organism>
<dbReference type="Proteomes" id="UP000604825">
    <property type="component" value="Unassembled WGS sequence"/>
</dbReference>
<reference evidence="3" key="1">
    <citation type="submission" date="2020-10" db="EMBL/GenBank/DDBJ databases">
        <authorList>
            <person name="Han B."/>
            <person name="Lu T."/>
            <person name="Zhao Q."/>
            <person name="Huang X."/>
            <person name="Zhao Y."/>
        </authorList>
    </citation>
    <scope>NUCLEOTIDE SEQUENCE</scope>
</reference>
<dbReference type="PANTHER" id="PTHR48047">
    <property type="entry name" value="GLYCOSYLTRANSFERASE"/>
    <property type="match status" value="1"/>
</dbReference>
<proteinExistence type="inferred from homology"/>